<evidence type="ECO:0000313" key="1">
    <source>
        <dbReference type="EMBL" id="MFD2143776.1"/>
    </source>
</evidence>
<keyword evidence="2" id="KW-1185">Reference proteome</keyword>
<organism evidence="1 2">
    <name type="scientific">Ancylobacter oerskovii</name>
    <dbReference type="NCBI Taxonomy" id="459519"/>
    <lineage>
        <taxon>Bacteria</taxon>
        <taxon>Pseudomonadati</taxon>
        <taxon>Pseudomonadota</taxon>
        <taxon>Alphaproteobacteria</taxon>
        <taxon>Hyphomicrobiales</taxon>
        <taxon>Xanthobacteraceae</taxon>
        <taxon>Ancylobacter</taxon>
    </lineage>
</organism>
<dbReference type="EMBL" id="JBHUHD010000004">
    <property type="protein sequence ID" value="MFD2143776.1"/>
    <property type="molecule type" value="Genomic_DNA"/>
</dbReference>
<name>A0ABW4Z5E3_9HYPH</name>
<dbReference type="Proteomes" id="UP001597299">
    <property type="component" value="Unassembled WGS sequence"/>
</dbReference>
<gene>
    <name evidence="1" type="ORF">ACFSNC_25825</name>
</gene>
<dbReference type="RefSeq" id="WP_213353093.1">
    <property type="nucleotide sequence ID" value="NZ_JAHBGB010000032.1"/>
</dbReference>
<reference evidence="2" key="1">
    <citation type="journal article" date="2019" name="Int. J. Syst. Evol. Microbiol.">
        <title>The Global Catalogue of Microorganisms (GCM) 10K type strain sequencing project: providing services to taxonomists for standard genome sequencing and annotation.</title>
        <authorList>
            <consortium name="The Broad Institute Genomics Platform"/>
            <consortium name="The Broad Institute Genome Sequencing Center for Infectious Disease"/>
            <person name="Wu L."/>
            <person name="Ma J."/>
        </authorList>
    </citation>
    <scope>NUCLEOTIDE SEQUENCE [LARGE SCALE GENOMIC DNA]</scope>
    <source>
        <strain evidence="2">CCM 7435</strain>
    </source>
</reference>
<comment type="caution">
    <text evidence="1">The sequence shown here is derived from an EMBL/GenBank/DDBJ whole genome shotgun (WGS) entry which is preliminary data.</text>
</comment>
<proteinExistence type="predicted"/>
<accession>A0ABW4Z5E3</accession>
<sequence>MTESSANTPSGSPASPPFGEGVLRDFSRFDERPFVHNALDDLISMTSLESGVHTVNIQDGFFDFMYRRRKSRALLVFFHGAMRKEVTFPIFSGLGIGHSLRASRLLFSDMTLHVDRKMRLGWYLGKKNYCYSDDIVSIINWVVKTHGYRRIILVGGSGGGHAALKISRRIAKSIAFVWNPQNDIGKYYWPPVEKVSSVIFDNPDLYSVPDGDRAKFQTCLSDVYRGGSQDNFIVYLQNFSDTMHLEQHASSFYQSMVGVERNLEVGSYKMNNKAILIVGDWADGHVGPPRGAMTEILYALVERSANIADMFLNDSVTSIVNDSLSKASMFSEEIVK</sequence>
<evidence type="ECO:0000313" key="2">
    <source>
        <dbReference type="Proteomes" id="UP001597299"/>
    </source>
</evidence>
<dbReference type="InterPro" id="IPR029058">
    <property type="entry name" value="AB_hydrolase_fold"/>
</dbReference>
<dbReference type="SUPFAM" id="SSF53474">
    <property type="entry name" value="alpha/beta-Hydrolases"/>
    <property type="match status" value="1"/>
</dbReference>
<protein>
    <recommendedName>
        <fullName evidence="3">Alpha/beta hydrolase</fullName>
    </recommendedName>
</protein>
<evidence type="ECO:0008006" key="3">
    <source>
        <dbReference type="Google" id="ProtNLM"/>
    </source>
</evidence>
<dbReference type="Gene3D" id="3.40.50.1820">
    <property type="entry name" value="alpha/beta hydrolase"/>
    <property type="match status" value="1"/>
</dbReference>